<feature type="signal peptide" evidence="1">
    <location>
        <begin position="1"/>
        <end position="20"/>
    </location>
</feature>
<evidence type="ECO:0000313" key="2">
    <source>
        <dbReference type="EMBL" id="MBO1320238.1"/>
    </source>
</evidence>
<keyword evidence="1" id="KW-0732">Signal</keyword>
<dbReference type="EMBL" id="JAFREP010000016">
    <property type="protein sequence ID" value="MBO1320238.1"/>
    <property type="molecule type" value="Genomic_DNA"/>
</dbReference>
<gene>
    <name evidence="2" type="ORF">J3U88_17315</name>
</gene>
<evidence type="ECO:0000313" key="3">
    <source>
        <dbReference type="Proteomes" id="UP000664417"/>
    </source>
</evidence>
<feature type="chain" id="PRO_5035148540" evidence="1">
    <location>
        <begin position="21"/>
        <end position="257"/>
    </location>
</feature>
<dbReference type="AlphaFoldDB" id="A0A8J7U3C1"/>
<proteinExistence type="predicted"/>
<sequence length="257" mass="29169">MITPLSFFFLALLSLSPPQAAGETPAILADFQKELHIIAKADSREQMRELLRDRDRRVMKALQALAQTTNKTEKAPGIAVENGKITVKVENHQNLQYLSVPNLLNPIFIELTGDTRSSALSRLRNHGLSRQDLETLERHVPADFDVNQWTIASTMDYMHHKTSFGKLIQEEPQKLKSLNDDELKAFLTEQSKCVDYVNQSLFISIIEPLSTHGRLVVLQLCLNFQTEVSQSRSLFNEITQKEVNAFRQLLNTAPSQK</sequence>
<keyword evidence="3" id="KW-1185">Reference proteome</keyword>
<dbReference type="RefSeq" id="WP_207860192.1">
    <property type="nucleotide sequence ID" value="NZ_JAFREP010000016.1"/>
</dbReference>
<comment type="caution">
    <text evidence="2">The sequence shown here is derived from an EMBL/GenBank/DDBJ whole genome shotgun (WGS) entry which is preliminary data.</text>
</comment>
<protein>
    <submittedName>
        <fullName evidence="2">Uncharacterized protein</fullName>
    </submittedName>
</protein>
<reference evidence="2" key="1">
    <citation type="submission" date="2021-03" db="EMBL/GenBank/DDBJ databases">
        <authorList>
            <person name="Wang G."/>
        </authorList>
    </citation>
    <scope>NUCLEOTIDE SEQUENCE</scope>
    <source>
        <strain evidence="2">KCTC 12899</strain>
    </source>
</reference>
<organism evidence="2 3">
    <name type="scientific">Acanthopleuribacter pedis</name>
    <dbReference type="NCBI Taxonomy" id="442870"/>
    <lineage>
        <taxon>Bacteria</taxon>
        <taxon>Pseudomonadati</taxon>
        <taxon>Acidobacteriota</taxon>
        <taxon>Holophagae</taxon>
        <taxon>Acanthopleuribacterales</taxon>
        <taxon>Acanthopleuribacteraceae</taxon>
        <taxon>Acanthopleuribacter</taxon>
    </lineage>
</organism>
<evidence type="ECO:0000256" key="1">
    <source>
        <dbReference type="SAM" id="SignalP"/>
    </source>
</evidence>
<dbReference type="Proteomes" id="UP000664417">
    <property type="component" value="Unassembled WGS sequence"/>
</dbReference>
<name>A0A8J7U3C1_9BACT</name>
<accession>A0A8J7U3C1</accession>